<evidence type="ECO:0000256" key="4">
    <source>
        <dbReference type="PROSITE-ProRule" id="PRU01100"/>
    </source>
</evidence>
<dbReference type="InterPro" id="IPR022790">
    <property type="entry name" value="GH26_dom"/>
</dbReference>
<dbReference type="InterPro" id="IPR000805">
    <property type="entry name" value="Glyco_hydro_26"/>
</dbReference>
<feature type="region of interest" description="Disordered" evidence="5">
    <location>
        <begin position="114"/>
        <end position="140"/>
    </location>
</feature>
<keyword evidence="3 4" id="KW-0326">Glycosidase</keyword>
<keyword evidence="2 4" id="KW-0378">Hydrolase</keyword>
<name>A0AAW8N8J0_PSEOX</name>
<dbReference type="InterPro" id="IPR013783">
    <property type="entry name" value="Ig-like_fold"/>
</dbReference>
<dbReference type="PANTHER" id="PTHR40079">
    <property type="entry name" value="MANNAN ENDO-1,4-BETA-MANNOSIDASE E-RELATED"/>
    <property type="match status" value="1"/>
</dbReference>
<dbReference type="SUPFAM" id="SSF81296">
    <property type="entry name" value="E set domains"/>
    <property type="match status" value="1"/>
</dbReference>
<dbReference type="AlphaFoldDB" id="A0AAW8N8J0"/>
<feature type="active site" description="Nucleophile" evidence="4">
    <location>
        <position position="361"/>
    </location>
</feature>
<dbReference type="EMBL" id="JAVDWN010000001">
    <property type="protein sequence ID" value="MDR7162565.1"/>
    <property type="molecule type" value="Genomic_DNA"/>
</dbReference>
<evidence type="ECO:0000256" key="1">
    <source>
        <dbReference type="ARBA" id="ARBA00007754"/>
    </source>
</evidence>
<accession>A0AAW8N8J0</accession>
<dbReference type="GO" id="GO:0016985">
    <property type="term" value="F:mannan endo-1,4-beta-mannosidase activity"/>
    <property type="evidence" value="ECO:0007669"/>
    <property type="project" value="InterPro"/>
</dbReference>
<feature type="compositionally biased region" description="Pro residues" evidence="5">
    <location>
        <begin position="122"/>
        <end position="136"/>
    </location>
</feature>
<protein>
    <recommendedName>
        <fullName evidence="7">GH26 domain-containing protein</fullName>
    </recommendedName>
</protein>
<dbReference type="PANTHER" id="PTHR40079:SF4">
    <property type="entry name" value="GH26 DOMAIN-CONTAINING PROTEIN-RELATED"/>
    <property type="match status" value="1"/>
</dbReference>
<evidence type="ECO:0000256" key="2">
    <source>
        <dbReference type="ARBA" id="ARBA00022801"/>
    </source>
</evidence>
<dbReference type="PROSITE" id="PS51764">
    <property type="entry name" value="GH26"/>
    <property type="match status" value="1"/>
</dbReference>
<sequence>MKLFRYILCFAVLLAWAIPAGAAPAHAAMAAITLSPNTGPAGTSVTITGTGFPKKTSGTVTAGTASAPFKTSASGYFTADLVMPESAEPTVTVRAATATASATAPFTVTYSSPSIVEEEPPAEPAPAPAPTSPAAPAPATLLRFGVGTPGGPLAAAELNEVTALAGEAPSIILSYKDFNQAPPITELEAVRARGALTLLTWEPWAWGGGTAQPAYALDRITAGDFDPYLRQWGQALAGWGHPVMLRFGHEMNGNWYPWSEQVNGNGSGDYVAAWQHVHGVVTAAGATNITWVWNPNVPYWGSVPLAGLYPGAGYVDAVALDGYNWGTSASWSSWVSPSQLFGDGLSQLRALAPGKQILIAETSSAEQGGSKADWITALVSYLSAQPDITALTWFHYNKETDWRINSSTPSADAFKQALAARR</sequence>
<dbReference type="PRINTS" id="PR00739">
    <property type="entry name" value="GLHYDRLASE26"/>
</dbReference>
<gene>
    <name evidence="8" type="ORF">J2X12_000566</name>
</gene>
<dbReference type="GO" id="GO:0006080">
    <property type="term" value="P:substituted mannan metabolic process"/>
    <property type="evidence" value="ECO:0007669"/>
    <property type="project" value="InterPro"/>
</dbReference>
<feature type="domain" description="GH26" evidence="7">
    <location>
        <begin position="125"/>
        <end position="422"/>
    </location>
</feature>
<proteinExistence type="inferred from homology"/>
<comment type="caution">
    <text evidence="8">The sequence shown here is derived from an EMBL/GenBank/DDBJ whole genome shotgun (WGS) entry which is preliminary data.</text>
</comment>
<dbReference type="SUPFAM" id="SSF51445">
    <property type="entry name" value="(Trans)glycosidases"/>
    <property type="match status" value="1"/>
</dbReference>
<dbReference type="InterPro" id="IPR017853">
    <property type="entry name" value="GH"/>
</dbReference>
<dbReference type="InterPro" id="IPR002909">
    <property type="entry name" value="IPT_dom"/>
</dbReference>
<dbReference type="Gene3D" id="2.60.40.10">
    <property type="entry name" value="Immunoglobulins"/>
    <property type="match status" value="1"/>
</dbReference>
<evidence type="ECO:0000256" key="6">
    <source>
        <dbReference type="SAM" id="SignalP"/>
    </source>
</evidence>
<evidence type="ECO:0000313" key="8">
    <source>
        <dbReference type="EMBL" id="MDR7162565.1"/>
    </source>
</evidence>
<feature type="signal peptide" evidence="6">
    <location>
        <begin position="1"/>
        <end position="22"/>
    </location>
</feature>
<evidence type="ECO:0000313" key="9">
    <source>
        <dbReference type="Proteomes" id="UP001262032"/>
    </source>
</evidence>
<comment type="similarity">
    <text evidence="1 4">Belongs to the glycosyl hydrolase 26 family.</text>
</comment>
<organism evidence="8 9">
    <name type="scientific">Pseudarthrobacter oxydans</name>
    <name type="common">Arthrobacter oxydans</name>
    <dbReference type="NCBI Taxonomy" id="1671"/>
    <lineage>
        <taxon>Bacteria</taxon>
        <taxon>Bacillati</taxon>
        <taxon>Actinomycetota</taxon>
        <taxon>Actinomycetes</taxon>
        <taxon>Micrococcales</taxon>
        <taxon>Micrococcaceae</taxon>
        <taxon>Pseudarthrobacter</taxon>
    </lineage>
</organism>
<feature type="chain" id="PRO_5043375967" description="GH26 domain-containing protein" evidence="6">
    <location>
        <begin position="23"/>
        <end position="422"/>
    </location>
</feature>
<keyword evidence="6" id="KW-0732">Signal</keyword>
<dbReference type="InterPro" id="IPR014756">
    <property type="entry name" value="Ig_E-set"/>
</dbReference>
<dbReference type="Pfam" id="PF01833">
    <property type="entry name" value="TIG"/>
    <property type="match status" value="1"/>
</dbReference>
<evidence type="ECO:0000256" key="5">
    <source>
        <dbReference type="SAM" id="MobiDB-lite"/>
    </source>
</evidence>
<dbReference type="Proteomes" id="UP001262032">
    <property type="component" value="Unassembled WGS sequence"/>
</dbReference>
<feature type="active site" description="Proton donor" evidence="4">
    <location>
        <position position="250"/>
    </location>
</feature>
<dbReference type="Gene3D" id="3.20.20.80">
    <property type="entry name" value="Glycosidases"/>
    <property type="match status" value="1"/>
</dbReference>
<dbReference type="Pfam" id="PF02156">
    <property type="entry name" value="Glyco_hydro_26"/>
    <property type="match status" value="1"/>
</dbReference>
<reference evidence="8" key="1">
    <citation type="submission" date="2023-07" db="EMBL/GenBank/DDBJ databases">
        <title>Sorghum-associated microbial communities from plants grown in Nebraska, USA.</title>
        <authorList>
            <person name="Schachtman D."/>
        </authorList>
    </citation>
    <scope>NUCLEOTIDE SEQUENCE</scope>
    <source>
        <strain evidence="8">BE261</strain>
    </source>
</reference>
<evidence type="ECO:0000259" key="7">
    <source>
        <dbReference type="PROSITE" id="PS51764"/>
    </source>
</evidence>
<evidence type="ECO:0000256" key="3">
    <source>
        <dbReference type="ARBA" id="ARBA00023295"/>
    </source>
</evidence>